<reference evidence="1" key="1">
    <citation type="submission" date="2019-08" db="EMBL/GenBank/DDBJ databases">
        <authorList>
            <person name="Kucharzyk K."/>
            <person name="Murdoch R.W."/>
            <person name="Higgins S."/>
            <person name="Loffler F."/>
        </authorList>
    </citation>
    <scope>NUCLEOTIDE SEQUENCE</scope>
</reference>
<comment type="caution">
    <text evidence="1">The sequence shown here is derived from an EMBL/GenBank/DDBJ whole genome shotgun (WGS) entry which is preliminary data.</text>
</comment>
<name>A0A645EP12_9ZZZZ</name>
<accession>A0A645EP12</accession>
<gene>
    <name evidence="1" type="ORF">SDC9_150412</name>
</gene>
<dbReference type="EMBL" id="VSSQ01049114">
    <property type="protein sequence ID" value="MPN03186.1"/>
    <property type="molecule type" value="Genomic_DNA"/>
</dbReference>
<sequence>MENKQELGKTLDELVPNKIWFSLKEACELKNLNYKTSCNKTYLQPRKGKADGKIGGKKVWSRDTILGWVSLTDEVIKVE</sequence>
<protein>
    <recommendedName>
        <fullName evidence="2">Helix-turn-helix domain-containing protein</fullName>
    </recommendedName>
</protein>
<evidence type="ECO:0008006" key="2">
    <source>
        <dbReference type="Google" id="ProtNLM"/>
    </source>
</evidence>
<evidence type="ECO:0000313" key="1">
    <source>
        <dbReference type="EMBL" id="MPN03186.1"/>
    </source>
</evidence>
<organism evidence="1">
    <name type="scientific">bioreactor metagenome</name>
    <dbReference type="NCBI Taxonomy" id="1076179"/>
    <lineage>
        <taxon>unclassified sequences</taxon>
        <taxon>metagenomes</taxon>
        <taxon>ecological metagenomes</taxon>
    </lineage>
</organism>
<proteinExistence type="predicted"/>
<dbReference type="AlphaFoldDB" id="A0A645EP12"/>